<organism evidence="2 3">
    <name type="scientific">Klebsormidium nitens</name>
    <name type="common">Green alga</name>
    <name type="synonym">Ulothrix nitens</name>
    <dbReference type="NCBI Taxonomy" id="105231"/>
    <lineage>
        <taxon>Eukaryota</taxon>
        <taxon>Viridiplantae</taxon>
        <taxon>Streptophyta</taxon>
        <taxon>Klebsormidiophyceae</taxon>
        <taxon>Klebsormidiales</taxon>
        <taxon>Klebsormidiaceae</taxon>
        <taxon>Klebsormidium</taxon>
    </lineage>
</organism>
<evidence type="ECO:0000313" key="3">
    <source>
        <dbReference type="Proteomes" id="UP000054558"/>
    </source>
</evidence>
<sequence>MVLPSSPNAVDTEERPAANFAWQTAPSAPLGAQRSGLTAEEVAQIQETLEPPQNSHLPNSAPTGELTPGEAAELERRLKELKTLFQSHEDLVRRELRENSSGEGSERGPEKASARESQPAQTGGGERPQVPGTGIESAWLMDENTIDALLTFYRLPLTGTGAEKRRALVEFLGARVARFV</sequence>
<keyword evidence="3" id="KW-1185">Reference proteome</keyword>
<dbReference type="AlphaFoldDB" id="A0A1Y1IAB1"/>
<evidence type="ECO:0000313" key="2">
    <source>
        <dbReference type="EMBL" id="GAQ87503.1"/>
    </source>
</evidence>
<evidence type="ECO:0000256" key="1">
    <source>
        <dbReference type="SAM" id="MobiDB-lite"/>
    </source>
</evidence>
<feature type="region of interest" description="Disordered" evidence="1">
    <location>
        <begin position="1"/>
        <end position="73"/>
    </location>
</feature>
<feature type="compositionally biased region" description="Polar residues" evidence="1">
    <location>
        <begin position="45"/>
        <end position="62"/>
    </location>
</feature>
<protein>
    <submittedName>
        <fullName evidence="2">Uncharacterized protein</fullName>
    </submittedName>
</protein>
<dbReference type="EMBL" id="DF237306">
    <property type="protein sequence ID" value="GAQ87503.1"/>
    <property type="molecule type" value="Genomic_DNA"/>
</dbReference>
<dbReference type="Proteomes" id="UP000054558">
    <property type="component" value="Unassembled WGS sequence"/>
</dbReference>
<gene>
    <name evidence="2" type="ORF">KFL_003570120</name>
</gene>
<accession>A0A1Y1IAB1</accession>
<feature type="compositionally biased region" description="Basic and acidic residues" evidence="1">
    <location>
        <begin position="89"/>
        <end position="114"/>
    </location>
</feature>
<name>A0A1Y1IAB1_KLENI</name>
<feature type="region of interest" description="Disordered" evidence="1">
    <location>
        <begin position="89"/>
        <end position="133"/>
    </location>
</feature>
<proteinExistence type="predicted"/>
<reference evidence="2 3" key="1">
    <citation type="journal article" date="2014" name="Nat. Commun.">
        <title>Klebsormidium flaccidum genome reveals primary factors for plant terrestrial adaptation.</title>
        <authorList>
            <person name="Hori K."/>
            <person name="Maruyama F."/>
            <person name="Fujisawa T."/>
            <person name="Togashi T."/>
            <person name="Yamamoto N."/>
            <person name="Seo M."/>
            <person name="Sato S."/>
            <person name="Yamada T."/>
            <person name="Mori H."/>
            <person name="Tajima N."/>
            <person name="Moriyama T."/>
            <person name="Ikeuchi M."/>
            <person name="Watanabe M."/>
            <person name="Wada H."/>
            <person name="Kobayashi K."/>
            <person name="Saito M."/>
            <person name="Masuda T."/>
            <person name="Sasaki-Sekimoto Y."/>
            <person name="Mashiguchi K."/>
            <person name="Awai K."/>
            <person name="Shimojima M."/>
            <person name="Masuda S."/>
            <person name="Iwai M."/>
            <person name="Nobusawa T."/>
            <person name="Narise T."/>
            <person name="Kondo S."/>
            <person name="Saito H."/>
            <person name="Sato R."/>
            <person name="Murakawa M."/>
            <person name="Ihara Y."/>
            <person name="Oshima-Yamada Y."/>
            <person name="Ohtaka K."/>
            <person name="Satoh M."/>
            <person name="Sonobe K."/>
            <person name="Ishii M."/>
            <person name="Ohtani R."/>
            <person name="Kanamori-Sato M."/>
            <person name="Honoki R."/>
            <person name="Miyazaki D."/>
            <person name="Mochizuki H."/>
            <person name="Umetsu J."/>
            <person name="Higashi K."/>
            <person name="Shibata D."/>
            <person name="Kamiya Y."/>
            <person name="Sato N."/>
            <person name="Nakamura Y."/>
            <person name="Tabata S."/>
            <person name="Ida S."/>
            <person name="Kurokawa K."/>
            <person name="Ohta H."/>
        </authorList>
    </citation>
    <scope>NUCLEOTIDE SEQUENCE [LARGE SCALE GENOMIC DNA]</scope>
    <source>
        <strain evidence="2 3">NIES-2285</strain>
    </source>
</reference>